<dbReference type="PANTHER" id="PTHR30483">
    <property type="entry name" value="LEUCINE-SPECIFIC-BINDING PROTEIN"/>
    <property type="match status" value="1"/>
</dbReference>
<dbReference type="RefSeq" id="WP_058310392.1">
    <property type="nucleotide sequence ID" value="NZ_CYTW01000001.1"/>
</dbReference>
<dbReference type="AlphaFoldDB" id="A0A0P1IGI5"/>
<evidence type="ECO:0000313" key="6">
    <source>
        <dbReference type="EMBL" id="CUJ90425.1"/>
    </source>
</evidence>
<dbReference type="SUPFAM" id="SSF53822">
    <property type="entry name" value="Periplasmic binding protein-like I"/>
    <property type="match status" value="1"/>
</dbReference>
<dbReference type="EMBL" id="CYTW01000001">
    <property type="protein sequence ID" value="CUJ90425.1"/>
    <property type="molecule type" value="Genomic_DNA"/>
</dbReference>
<dbReference type="InterPro" id="IPR051010">
    <property type="entry name" value="BCAA_transport"/>
</dbReference>
<protein>
    <submittedName>
        <fullName evidence="6">Leucine-, isoleucine-, valine-, threonine-, and alanine-binding protein</fullName>
    </submittedName>
</protein>
<evidence type="ECO:0000256" key="2">
    <source>
        <dbReference type="ARBA" id="ARBA00022729"/>
    </source>
</evidence>
<feature type="chain" id="PRO_5006065243" evidence="4">
    <location>
        <begin position="22"/>
        <end position="378"/>
    </location>
</feature>
<feature type="domain" description="Leucine-binding protein" evidence="5">
    <location>
        <begin position="24"/>
        <end position="353"/>
    </location>
</feature>
<dbReference type="Pfam" id="PF13458">
    <property type="entry name" value="Peripla_BP_6"/>
    <property type="match status" value="1"/>
</dbReference>
<feature type="signal peptide" evidence="4">
    <location>
        <begin position="1"/>
        <end position="21"/>
    </location>
</feature>
<evidence type="ECO:0000313" key="7">
    <source>
        <dbReference type="Proteomes" id="UP000051870"/>
    </source>
</evidence>
<dbReference type="GeneID" id="83880307"/>
<keyword evidence="7" id="KW-1185">Reference proteome</keyword>
<gene>
    <name evidence="6" type="primary">braC_2</name>
    <name evidence="6" type="ORF">PH7735_01245</name>
</gene>
<evidence type="ECO:0000256" key="4">
    <source>
        <dbReference type="SAM" id="SignalP"/>
    </source>
</evidence>
<dbReference type="InterPro" id="IPR028082">
    <property type="entry name" value="Peripla_BP_I"/>
</dbReference>
<accession>A0A0P1IGI5</accession>
<dbReference type="Gene3D" id="3.40.50.2300">
    <property type="match status" value="2"/>
</dbReference>
<sequence>MKLKSIALAAAMSALAIGAHAEGLKVGMITTLSGGGAGLGIDVRDGFMLAMKQSGRDDIEVVIEDDQRKPDIAVQLADKMIQSEKVDVLTGIIWSNLAMAVVPAATAQNKFYLSPNAGPSALAGKRCHKNYFNVAWQNDNLHEAAGAYAKGAGYKNTFILAPNYPAGKDALTGYKRMYGGDLAGETYTKLGQTDYAAEIAQIRASGADSVFFFLPGGMGIAFLKQYADSGVDLPVVGPAFSFDQGILQAVGEAALGVINTSQWNKDIDNAANSAFVDSFQAEYGRLPSLYASQGFDTANLLISAAGKADVKDQDAFRAALEAAEFDSVRGDFAFGPNHHPVQNIYVREVIKEGDVYTNKIVGTALENHADAYAGDCKM</sequence>
<organism evidence="6 7">
    <name type="scientific">Shimia thalassica</name>
    <dbReference type="NCBI Taxonomy" id="1715693"/>
    <lineage>
        <taxon>Bacteria</taxon>
        <taxon>Pseudomonadati</taxon>
        <taxon>Pseudomonadota</taxon>
        <taxon>Alphaproteobacteria</taxon>
        <taxon>Rhodobacterales</taxon>
        <taxon>Roseobacteraceae</taxon>
    </lineage>
</organism>
<evidence type="ECO:0000259" key="5">
    <source>
        <dbReference type="Pfam" id="PF13458"/>
    </source>
</evidence>
<proteinExistence type="inferred from homology"/>
<dbReference type="PANTHER" id="PTHR30483:SF6">
    <property type="entry name" value="PERIPLASMIC BINDING PROTEIN OF ABC TRANSPORTER FOR NATURAL AMINO ACIDS"/>
    <property type="match status" value="1"/>
</dbReference>
<dbReference type="InterPro" id="IPR028081">
    <property type="entry name" value="Leu-bd"/>
</dbReference>
<evidence type="ECO:0000256" key="3">
    <source>
        <dbReference type="ARBA" id="ARBA00022970"/>
    </source>
</evidence>
<dbReference type="STRING" id="1715693.PH7735_01245"/>
<reference evidence="7" key="1">
    <citation type="submission" date="2015-09" db="EMBL/GenBank/DDBJ databases">
        <authorList>
            <person name="Rodrigo-Torres Lidia"/>
            <person name="Arahal R.David."/>
        </authorList>
    </citation>
    <scope>NUCLEOTIDE SEQUENCE [LARGE SCALE GENOMIC DNA]</scope>
    <source>
        <strain evidence="7">CECT 7735</strain>
    </source>
</reference>
<dbReference type="CDD" id="cd06359">
    <property type="entry name" value="PBP1_Nba-like"/>
    <property type="match status" value="1"/>
</dbReference>
<dbReference type="Proteomes" id="UP000051870">
    <property type="component" value="Unassembled WGS sequence"/>
</dbReference>
<keyword evidence="2 4" id="KW-0732">Signal</keyword>
<dbReference type="GO" id="GO:0006865">
    <property type="term" value="P:amino acid transport"/>
    <property type="evidence" value="ECO:0007669"/>
    <property type="project" value="UniProtKB-KW"/>
</dbReference>
<keyword evidence="3" id="KW-0813">Transport</keyword>
<evidence type="ECO:0000256" key="1">
    <source>
        <dbReference type="ARBA" id="ARBA00010062"/>
    </source>
</evidence>
<name>A0A0P1IGI5_9RHOB</name>
<keyword evidence="3" id="KW-0029">Amino-acid transport</keyword>
<comment type="similarity">
    <text evidence="1">Belongs to the leucine-binding protein family.</text>
</comment>